<feature type="transmembrane region" description="Helical" evidence="1">
    <location>
        <begin position="147"/>
        <end position="167"/>
    </location>
</feature>
<dbReference type="AlphaFoldDB" id="A0A1G2QWN4"/>
<evidence type="ECO:0000256" key="1">
    <source>
        <dbReference type="SAM" id="Phobius"/>
    </source>
</evidence>
<dbReference type="InterPro" id="IPR037185">
    <property type="entry name" value="EmrE-like"/>
</dbReference>
<dbReference type="EMBL" id="MHTS01000004">
    <property type="protein sequence ID" value="OHA64986.1"/>
    <property type="molecule type" value="Genomic_DNA"/>
</dbReference>
<feature type="transmembrane region" description="Helical" evidence="1">
    <location>
        <begin position="215"/>
        <end position="236"/>
    </location>
</feature>
<gene>
    <name evidence="2" type="ORF">A2843_00610</name>
</gene>
<evidence type="ECO:0000313" key="2">
    <source>
        <dbReference type="EMBL" id="OHA64986.1"/>
    </source>
</evidence>
<feature type="transmembrane region" description="Helical" evidence="1">
    <location>
        <begin position="173"/>
        <end position="194"/>
    </location>
</feature>
<evidence type="ECO:0000313" key="3">
    <source>
        <dbReference type="Proteomes" id="UP000178170"/>
    </source>
</evidence>
<keyword evidence="1" id="KW-0472">Membrane</keyword>
<organism evidence="2 3">
    <name type="scientific">Candidatus Wildermuthbacteria bacterium RIFCSPHIGHO2_01_FULL_48_27b</name>
    <dbReference type="NCBI Taxonomy" id="1802447"/>
    <lineage>
        <taxon>Bacteria</taxon>
        <taxon>Candidatus Wildermuthiibacteriota</taxon>
    </lineage>
</organism>
<keyword evidence="1" id="KW-0812">Transmembrane</keyword>
<feature type="transmembrane region" description="Helical" evidence="1">
    <location>
        <begin position="91"/>
        <end position="111"/>
    </location>
</feature>
<comment type="caution">
    <text evidence="2">The sequence shown here is derived from an EMBL/GenBank/DDBJ whole genome shotgun (WGS) entry which is preliminary data.</text>
</comment>
<proteinExistence type="predicted"/>
<feature type="transmembrane region" description="Helical" evidence="1">
    <location>
        <begin position="6"/>
        <end position="24"/>
    </location>
</feature>
<feature type="transmembrane region" description="Helical" evidence="1">
    <location>
        <begin position="287"/>
        <end position="305"/>
    </location>
</feature>
<feature type="transmembrane region" description="Helical" evidence="1">
    <location>
        <begin position="117"/>
        <end position="135"/>
    </location>
</feature>
<feature type="transmembrane region" description="Helical" evidence="1">
    <location>
        <begin position="242"/>
        <end position="266"/>
    </location>
</feature>
<reference evidence="2 3" key="1">
    <citation type="journal article" date="2016" name="Nat. Commun.">
        <title>Thousands of microbial genomes shed light on interconnected biogeochemical processes in an aquifer system.</title>
        <authorList>
            <person name="Anantharaman K."/>
            <person name="Brown C.T."/>
            <person name="Hug L.A."/>
            <person name="Sharon I."/>
            <person name="Castelle C.J."/>
            <person name="Probst A.J."/>
            <person name="Thomas B.C."/>
            <person name="Singh A."/>
            <person name="Wilkins M.J."/>
            <person name="Karaoz U."/>
            <person name="Brodie E.L."/>
            <person name="Williams K.H."/>
            <person name="Hubbard S.S."/>
            <person name="Banfield J.F."/>
        </authorList>
    </citation>
    <scope>NUCLEOTIDE SEQUENCE [LARGE SCALE GENOMIC DNA]</scope>
</reference>
<keyword evidence="1" id="KW-1133">Transmembrane helix</keyword>
<protein>
    <recommendedName>
        <fullName evidence="4">EamA domain-containing protein</fullName>
    </recommendedName>
</protein>
<accession>A0A1G2QWN4</accession>
<sequence>MWIIVAITAYFLLAFVAVIDKYLLAGPLPNPKLYAFVIGIFGGLALLLIPFGFLVVPPWPIIVFAMMAGIIQIFALVALFSGLKKIEASRIVPAIGGLLPVFTLLFTISLGRAQLNGIEMLAFALLVGGSVVITLEKGKFLSFAGFLYAFVSSLLFSLFVVLSKFVYEGVEPFLSAFLLIIAGTFGGALLLLVSGELRGALWNMMQRRGVEKQMLSARVLSLFAGNQILATAGFMLQNWAVALVPFAYIAFVNALEGVKYVFVLLLASAITLKFPHVLKEEIGKAAIIQKLFAIAFITIGLLLLAL</sequence>
<feature type="transmembrane region" description="Helical" evidence="1">
    <location>
        <begin position="59"/>
        <end position="79"/>
    </location>
</feature>
<evidence type="ECO:0008006" key="4">
    <source>
        <dbReference type="Google" id="ProtNLM"/>
    </source>
</evidence>
<dbReference type="Proteomes" id="UP000178170">
    <property type="component" value="Unassembled WGS sequence"/>
</dbReference>
<feature type="transmembrane region" description="Helical" evidence="1">
    <location>
        <begin position="33"/>
        <end position="53"/>
    </location>
</feature>
<name>A0A1G2QWN4_9BACT</name>
<dbReference type="SUPFAM" id="SSF103481">
    <property type="entry name" value="Multidrug resistance efflux transporter EmrE"/>
    <property type="match status" value="1"/>
</dbReference>